<dbReference type="AlphaFoldDB" id="A0AAQ4DXC8"/>
<reference evidence="1 2" key="1">
    <citation type="journal article" date="2023" name="Arcadia Sci">
        <title>De novo assembly of a long-read Amblyomma americanum tick genome.</title>
        <authorList>
            <person name="Chou S."/>
            <person name="Poskanzer K.E."/>
            <person name="Rollins M."/>
            <person name="Thuy-Boun P.S."/>
        </authorList>
    </citation>
    <scope>NUCLEOTIDE SEQUENCE [LARGE SCALE GENOMIC DNA]</scope>
    <source>
        <strain evidence="1">F_SG_1</strain>
        <tissue evidence="1">Salivary glands</tissue>
    </source>
</reference>
<comment type="caution">
    <text evidence="1">The sequence shown here is derived from an EMBL/GenBank/DDBJ whole genome shotgun (WGS) entry which is preliminary data.</text>
</comment>
<protein>
    <submittedName>
        <fullName evidence="1">Uncharacterized protein</fullName>
    </submittedName>
</protein>
<evidence type="ECO:0000313" key="1">
    <source>
        <dbReference type="EMBL" id="KAK8767118.1"/>
    </source>
</evidence>
<dbReference type="Proteomes" id="UP001321473">
    <property type="component" value="Unassembled WGS sequence"/>
</dbReference>
<gene>
    <name evidence="1" type="ORF">V5799_006103</name>
</gene>
<evidence type="ECO:0000313" key="2">
    <source>
        <dbReference type="Proteomes" id="UP001321473"/>
    </source>
</evidence>
<name>A0AAQ4DXC8_AMBAM</name>
<dbReference type="EMBL" id="JARKHS020025742">
    <property type="protein sequence ID" value="KAK8767118.1"/>
    <property type="molecule type" value="Genomic_DNA"/>
</dbReference>
<sequence>MSSKYRGGGQTCVPGCDNTLRDKNVSFHAFPANEKEKKGVVINQLSPSFPTAAKRKETSSKTASARPLLLLNELEIGCVVDVPKCNQLSNAVSKEPTQLTF</sequence>
<accession>A0AAQ4DXC8</accession>
<keyword evidence="2" id="KW-1185">Reference proteome</keyword>
<organism evidence="1 2">
    <name type="scientific">Amblyomma americanum</name>
    <name type="common">Lone star tick</name>
    <dbReference type="NCBI Taxonomy" id="6943"/>
    <lineage>
        <taxon>Eukaryota</taxon>
        <taxon>Metazoa</taxon>
        <taxon>Ecdysozoa</taxon>
        <taxon>Arthropoda</taxon>
        <taxon>Chelicerata</taxon>
        <taxon>Arachnida</taxon>
        <taxon>Acari</taxon>
        <taxon>Parasitiformes</taxon>
        <taxon>Ixodida</taxon>
        <taxon>Ixodoidea</taxon>
        <taxon>Ixodidae</taxon>
        <taxon>Amblyomminae</taxon>
        <taxon>Amblyomma</taxon>
    </lineage>
</organism>
<proteinExistence type="predicted"/>